<sequence>MSIDTEHQNPTQATATAANSDPKGKGKEKEVDRSTHDDMSDSEESGGDTWAEYPFERFPSPPGDKPRNARVPNPTASLDPPLMEFNYPPPPPLANDPTWFAQMVADVHRSRTHVNTELGYARTEAAEALADATLAEAELKAERDKMQNFLNHLGSVAGKNFVRKMIRKVERSLATHDDNLDNEDEEELQGVDYEDSNGSNEGEADHQDAEEEDLGGGAGESEKGPQDAEDEKYGRDADDGSRERSESPPASCSPNYPQQYLHEPFSDGEANFWENSAPLPVDESPDSSPQGISHQPCSPNWRRGDVTDDEYSSGEDDTSRKWTELTPAHKSRKRPLQVEEETNSPEDSPRKKIKETPPSPLKVAKICPIPTRCFYPPENKQVNTIDQDHDTDEEYEVENSLTLEHEPVLPTPYLPRLNRLERDPYRVRQNSQGEPELYVPGRRAIELLCSATFVYLDGDFLLYTIIASIRL</sequence>
<accession>A0A9P7JWY6</accession>
<comment type="caution">
    <text evidence="2">The sequence shown here is derived from an EMBL/GenBank/DDBJ whole genome shotgun (WGS) entry which is preliminary data.</text>
</comment>
<dbReference type="Proteomes" id="UP000823399">
    <property type="component" value="Unassembled WGS sequence"/>
</dbReference>
<keyword evidence="3" id="KW-1185">Reference proteome</keyword>
<dbReference type="EMBL" id="JABBWM010000012">
    <property type="protein sequence ID" value="KAG2113468.1"/>
    <property type="molecule type" value="Genomic_DNA"/>
</dbReference>
<feature type="region of interest" description="Disordered" evidence="1">
    <location>
        <begin position="176"/>
        <end position="362"/>
    </location>
</feature>
<reference evidence="2" key="1">
    <citation type="journal article" date="2020" name="New Phytol.">
        <title>Comparative genomics reveals dynamic genome evolution in host specialist ectomycorrhizal fungi.</title>
        <authorList>
            <person name="Lofgren L.A."/>
            <person name="Nguyen N.H."/>
            <person name="Vilgalys R."/>
            <person name="Ruytinx J."/>
            <person name="Liao H.L."/>
            <person name="Branco S."/>
            <person name="Kuo A."/>
            <person name="LaButti K."/>
            <person name="Lipzen A."/>
            <person name="Andreopoulos W."/>
            <person name="Pangilinan J."/>
            <person name="Riley R."/>
            <person name="Hundley H."/>
            <person name="Na H."/>
            <person name="Barry K."/>
            <person name="Grigoriev I.V."/>
            <person name="Stajich J.E."/>
            <person name="Kennedy P.G."/>
        </authorList>
    </citation>
    <scope>NUCLEOTIDE SEQUENCE</scope>
    <source>
        <strain evidence="2">FC423</strain>
    </source>
</reference>
<evidence type="ECO:0000313" key="2">
    <source>
        <dbReference type="EMBL" id="KAG2113468.1"/>
    </source>
</evidence>
<feature type="compositionally biased region" description="Basic and acidic residues" evidence="1">
    <location>
        <begin position="22"/>
        <end position="39"/>
    </location>
</feature>
<feature type="compositionally biased region" description="Basic and acidic residues" evidence="1">
    <location>
        <begin position="220"/>
        <end position="246"/>
    </location>
</feature>
<evidence type="ECO:0000256" key="1">
    <source>
        <dbReference type="SAM" id="MobiDB-lite"/>
    </source>
</evidence>
<evidence type="ECO:0000313" key="3">
    <source>
        <dbReference type="Proteomes" id="UP000823399"/>
    </source>
</evidence>
<proteinExistence type="predicted"/>
<dbReference type="OrthoDB" id="2680944at2759"/>
<dbReference type="RefSeq" id="XP_041295855.1">
    <property type="nucleotide sequence ID" value="XM_041436350.1"/>
</dbReference>
<feature type="compositionally biased region" description="Polar residues" evidence="1">
    <location>
        <begin position="248"/>
        <end position="258"/>
    </location>
</feature>
<protein>
    <submittedName>
        <fullName evidence="2">Uncharacterized protein</fullName>
    </submittedName>
</protein>
<feature type="region of interest" description="Disordered" evidence="1">
    <location>
        <begin position="1"/>
        <end position="90"/>
    </location>
</feature>
<feature type="compositionally biased region" description="Acidic residues" evidence="1">
    <location>
        <begin position="307"/>
        <end position="316"/>
    </location>
</feature>
<name>A0A9P7JWY6_9AGAM</name>
<feature type="compositionally biased region" description="Polar residues" evidence="1">
    <location>
        <begin position="286"/>
        <end position="298"/>
    </location>
</feature>
<dbReference type="AlphaFoldDB" id="A0A9P7JWY6"/>
<organism evidence="2 3">
    <name type="scientific">Suillus discolor</name>
    <dbReference type="NCBI Taxonomy" id="1912936"/>
    <lineage>
        <taxon>Eukaryota</taxon>
        <taxon>Fungi</taxon>
        <taxon>Dikarya</taxon>
        <taxon>Basidiomycota</taxon>
        <taxon>Agaricomycotina</taxon>
        <taxon>Agaricomycetes</taxon>
        <taxon>Agaricomycetidae</taxon>
        <taxon>Boletales</taxon>
        <taxon>Suillineae</taxon>
        <taxon>Suillaceae</taxon>
        <taxon>Suillus</taxon>
    </lineage>
</organism>
<feature type="compositionally biased region" description="Acidic residues" evidence="1">
    <location>
        <begin position="180"/>
        <end position="195"/>
    </location>
</feature>
<dbReference type="GeneID" id="64698609"/>
<gene>
    <name evidence="2" type="ORF">F5147DRAFT_681056</name>
</gene>